<reference evidence="2 3" key="1">
    <citation type="journal article" date="2018" name="Mol. Biol. Evol.">
        <title>Broad Genomic Sampling Reveals a Smut Pathogenic Ancestry of the Fungal Clade Ustilaginomycotina.</title>
        <authorList>
            <person name="Kijpornyongpan T."/>
            <person name="Mondo S.J."/>
            <person name="Barry K."/>
            <person name="Sandor L."/>
            <person name="Lee J."/>
            <person name="Lipzen A."/>
            <person name="Pangilinan J."/>
            <person name="LaButti K."/>
            <person name="Hainaut M."/>
            <person name="Henrissat B."/>
            <person name="Grigoriev I.V."/>
            <person name="Spatafora J.W."/>
            <person name="Aime M.C."/>
        </authorList>
    </citation>
    <scope>NUCLEOTIDE SEQUENCE [LARGE SCALE GENOMIC DNA]</scope>
    <source>
        <strain evidence="2 3">MCA 4658</strain>
    </source>
</reference>
<feature type="region of interest" description="Disordered" evidence="1">
    <location>
        <begin position="30"/>
        <end position="55"/>
    </location>
</feature>
<dbReference type="Proteomes" id="UP000245783">
    <property type="component" value="Unassembled WGS sequence"/>
</dbReference>
<sequence>MNVTQTEWLAGWLAGFCSLSGRASLDRSESHFPRASTHLHSPRPDEPPAEQSQVASASGFPQRLACMSLSCWLLRFLLIVGAKYELAGLYGTTPAAVMVGCLGIRADGRSMAKRGAEHTFAQIESASGSA</sequence>
<dbReference type="EMBL" id="KZ819367">
    <property type="protein sequence ID" value="PWN43729.1"/>
    <property type="molecule type" value="Genomic_DNA"/>
</dbReference>
<keyword evidence="3" id="KW-1185">Reference proteome</keyword>
<proteinExistence type="predicted"/>
<evidence type="ECO:0000313" key="3">
    <source>
        <dbReference type="Proteomes" id="UP000245783"/>
    </source>
</evidence>
<name>A0A316W228_9BASI</name>
<dbReference type="AlphaFoldDB" id="A0A316W228"/>
<evidence type="ECO:0000256" key="1">
    <source>
        <dbReference type="SAM" id="MobiDB-lite"/>
    </source>
</evidence>
<organism evidence="2 3">
    <name type="scientific">Ceraceosorus guamensis</name>
    <dbReference type="NCBI Taxonomy" id="1522189"/>
    <lineage>
        <taxon>Eukaryota</taxon>
        <taxon>Fungi</taxon>
        <taxon>Dikarya</taxon>
        <taxon>Basidiomycota</taxon>
        <taxon>Ustilaginomycotina</taxon>
        <taxon>Exobasidiomycetes</taxon>
        <taxon>Ceraceosorales</taxon>
        <taxon>Ceraceosoraceae</taxon>
        <taxon>Ceraceosorus</taxon>
    </lineage>
</organism>
<dbReference type="GeneID" id="37037487"/>
<protein>
    <submittedName>
        <fullName evidence="2">Uncharacterized protein</fullName>
    </submittedName>
</protein>
<dbReference type="InParanoid" id="A0A316W228"/>
<evidence type="ECO:0000313" key="2">
    <source>
        <dbReference type="EMBL" id="PWN43729.1"/>
    </source>
</evidence>
<dbReference type="RefSeq" id="XP_025370889.1">
    <property type="nucleotide sequence ID" value="XM_025515617.1"/>
</dbReference>
<gene>
    <name evidence="2" type="ORF">IE81DRAFT_340579</name>
</gene>
<accession>A0A316W228</accession>